<accession>Q2SE25</accession>
<proteinExistence type="predicted"/>
<evidence type="ECO:0000313" key="3">
    <source>
        <dbReference type="Proteomes" id="UP000000238"/>
    </source>
</evidence>
<evidence type="ECO:0000313" key="2">
    <source>
        <dbReference type="EMBL" id="ABC31099.1"/>
    </source>
</evidence>
<sequence length="180" mass="20209">MVAQDGGHGLGYDKNTSQRDWLSLMKRIYSIFGFAAALSLNACHADVELKQDATKAKAALVGVWQGDGSADDEGNYSGLEEYWKITRTADGRFEQEYLSMDMSAKKYTLALEKGAWDYEGGMYVETHDDGQSNSFRVISITENTFQYNFPQDSDDYFIEEGKTDSDFELIKPPPEFAKAD</sequence>
<dbReference type="InterPro" id="IPR024311">
    <property type="entry name" value="Lipocalin-like"/>
</dbReference>
<keyword evidence="3" id="KW-1185">Reference proteome</keyword>
<reference evidence="2 3" key="1">
    <citation type="journal article" date="2005" name="Nucleic Acids Res.">
        <title>Genomic blueprint of Hahella chejuensis, a marine microbe producing an algicidal agent.</title>
        <authorList>
            <person name="Jeong H."/>
            <person name="Yim J.H."/>
            <person name="Lee C."/>
            <person name="Choi S.-H."/>
            <person name="Park Y.K."/>
            <person name="Yoon S.H."/>
            <person name="Hur C.-G."/>
            <person name="Kang H.-Y."/>
            <person name="Kim D."/>
            <person name="Lee H.H."/>
            <person name="Park K.H."/>
            <person name="Park S.-H."/>
            <person name="Park H.-S."/>
            <person name="Lee H.K."/>
            <person name="Oh T.K."/>
            <person name="Kim J.F."/>
        </authorList>
    </citation>
    <scope>NUCLEOTIDE SEQUENCE [LARGE SCALE GENOMIC DNA]</scope>
    <source>
        <strain evidence="2 3">KCTC 2396</strain>
    </source>
</reference>
<dbReference type="AlphaFoldDB" id="Q2SE25"/>
<feature type="domain" description="Lipocalin-like" evidence="1">
    <location>
        <begin position="60"/>
        <end position="146"/>
    </location>
</feature>
<dbReference type="HOGENOM" id="CLU_1494231_0_0_6"/>
<gene>
    <name evidence="2" type="ordered locus">HCH_04394</name>
</gene>
<protein>
    <recommendedName>
        <fullName evidence="1">Lipocalin-like domain-containing protein</fullName>
    </recommendedName>
</protein>
<evidence type="ECO:0000259" key="1">
    <source>
        <dbReference type="Pfam" id="PF13648"/>
    </source>
</evidence>
<name>Q2SE25_HAHCH</name>
<dbReference type="Pfam" id="PF13648">
    <property type="entry name" value="Lipocalin_4"/>
    <property type="match status" value="1"/>
</dbReference>
<dbReference type="Proteomes" id="UP000000238">
    <property type="component" value="Chromosome"/>
</dbReference>
<organism evidence="2 3">
    <name type="scientific">Hahella chejuensis (strain KCTC 2396)</name>
    <dbReference type="NCBI Taxonomy" id="349521"/>
    <lineage>
        <taxon>Bacteria</taxon>
        <taxon>Pseudomonadati</taxon>
        <taxon>Pseudomonadota</taxon>
        <taxon>Gammaproteobacteria</taxon>
        <taxon>Oceanospirillales</taxon>
        <taxon>Hahellaceae</taxon>
        <taxon>Hahella</taxon>
    </lineage>
</organism>
<dbReference type="KEGG" id="hch:HCH_04394"/>
<dbReference type="EMBL" id="CP000155">
    <property type="protein sequence ID" value="ABC31099.1"/>
    <property type="molecule type" value="Genomic_DNA"/>
</dbReference>